<name>A0AB39UVQ3_9GAMM</name>
<protein>
    <recommendedName>
        <fullName evidence="2">DUF432 domain-containing protein</fullName>
    </recommendedName>
</protein>
<proteinExistence type="predicted"/>
<organism evidence="1">
    <name type="scientific">Thermohahella caldifontis</name>
    <dbReference type="NCBI Taxonomy" id="3142973"/>
    <lineage>
        <taxon>Bacteria</taxon>
        <taxon>Pseudomonadati</taxon>
        <taxon>Pseudomonadota</taxon>
        <taxon>Gammaproteobacteria</taxon>
        <taxon>Oceanospirillales</taxon>
        <taxon>Hahellaceae</taxon>
        <taxon>Thermohahella</taxon>
    </lineage>
</organism>
<dbReference type="KEGG" id="tcd:AAIA72_15715"/>
<sequence length="258" mass="29479">MRIFNDYLDLNEGQILHIRLGTLRLHIARLLQEWQITQTFEQPDLNRTECVADYRVPSATPPFRYAVGQSGARLDILPRMAPLPVVVRPFSPILVAPGTHITMFCSTSLWLDVSLPGEGQPAHHEVPVREETETWFGPTPMEGELCYAVKTLARLYLDAVSRSHGRVLTCMHIYNQASKAISVDRICLPVPYLSLYEDDQGFLCTNDVSVELNEERKEAELTLRSRPWHHLGTVRKVAEPRIQSQTSRLKRVLGRWLQ</sequence>
<evidence type="ECO:0000313" key="1">
    <source>
        <dbReference type="EMBL" id="XDT72224.1"/>
    </source>
</evidence>
<gene>
    <name evidence="1" type="ORF">AAIA72_15715</name>
</gene>
<evidence type="ECO:0008006" key="2">
    <source>
        <dbReference type="Google" id="ProtNLM"/>
    </source>
</evidence>
<dbReference type="AlphaFoldDB" id="A0AB39UVQ3"/>
<accession>A0AB39UVQ3</accession>
<dbReference type="EMBL" id="CP154858">
    <property type="protein sequence ID" value="XDT72224.1"/>
    <property type="molecule type" value="Genomic_DNA"/>
</dbReference>
<dbReference type="RefSeq" id="WP_369601236.1">
    <property type="nucleotide sequence ID" value="NZ_CP154858.1"/>
</dbReference>
<reference evidence="1" key="1">
    <citation type="submission" date="2024-05" db="EMBL/GenBank/DDBJ databases">
        <title>Genome sequencing of novel strain.</title>
        <authorList>
            <person name="Ganbat D."/>
            <person name="Ganbat S."/>
            <person name="Lee S.-J."/>
        </authorList>
    </citation>
    <scope>NUCLEOTIDE SEQUENCE</scope>
    <source>
        <strain evidence="1">SMD15-11</strain>
    </source>
</reference>